<dbReference type="InterPro" id="IPR050312">
    <property type="entry name" value="IolE/XylAMocC-like"/>
</dbReference>
<name>A0A941EQP9_9ACTN</name>
<dbReference type="InterPro" id="IPR002491">
    <property type="entry name" value="ABC_transptr_periplasmic_BD"/>
</dbReference>
<dbReference type="PROSITE" id="PS50983">
    <property type="entry name" value="FE_B12_PBP"/>
    <property type="match status" value="1"/>
</dbReference>
<dbReference type="PANTHER" id="PTHR12110:SF41">
    <property type="entry name" value="INOSOSE DEHYDRATASE"/>
    <property type="match status" value="1"/>
</dbReference>
<dbReference type="AlphaFoldDB" id="A0A941EQP9"/>
<gene>
    <name evidence="2" type="ORF">KDL01_19165</name>
</gene>
<reference evidence="2" key="1">
    <citation type="submission" date="2021-04" db="EMBL/GenBank/DDBJ databases">
        <title>Genome based classification of Actinospica acidithermotolerans sp. nov., an actinobacterium isolated from an Indonesian hot spring.</title>
        <authorList>
            <person name="Kusuma A.B."/>
            <person name="Putra K.E."/>
            <person name="Nafisah S."/>
            <person name="Loh J."/>
            <person name="Nouioui I."/>
            <person name="Goodfellow M."/>
        </authorList>
    </citation>
    <scope>NUCLEOTIDE SEQUENCE</scope>
    <source>
        <strain evidence="2">CSCA 57</strain>
    </source>
</reference>
<dbReference type="Pfam" id="PF01261">
    <property type="entry name" value="AP_endonuc_2"/>
    <property type="match status" value="1"/>
</dbReference>
<keyword evidence="3" id="KW-1185">Reference proteome</keyword>
<evidence type="ECO:0000259" key="1">
    <source>
        <dbReference type="PROSITE" id="PS50983"/>
    </source>
</evidence>
<sequence>MPNPLSVQLYTVRDLIAEDRDGVLRRLAELGFDAVEPFQPTVDPVGFRKVADDLGLRVSSAHAMGLIQDEDPSPVFEAIATLGTDLAVVPAGIAEEEFTTLEGLARTADRLNALAEKAKAHGMRLGYHNHWWEFEPVFEGRHALELLADLLAPEVVLEVDTYWAAVGGADAPSVLRNLGDRVAAIHVKDGPVVKGEPNLVVGTGRMPVTEVLAAAPNALRVVEFDACATDILEALGASRAYLAGLADEQGGTSA</sequence>
<dbReference type="SUPFAM" id="SSF51658">
    <property type="entry name" value="Xylose isomerase-like"/>
    <property type="match status" value="1"/>
</dbReference>
<dbReference type="InterPro" id="IPR036237">
    <property type="entry name" value="Xyl_isomerase-like_sf"/>
</dbReference>
<organism evidence="2 3">
    <name type="scientific">Actinospica durhamensis</name>
    <dbReference type="NCBI Taxonomy" id="1508375"/>
    <lineage>
        <taxon>Bacteria</taxon>
        <taxon>Bacillati</taxon>
        <taxon>Actinomycetota</taxon>
        <taxon>Actinomycetes</taxon>
        <taxon>Catenulisporales</taxon>
        <taxon>Actinospicaceae</taxon>
        <taxon>Actinospica</taxon>
    </lineage>
</organism>
<proteinExistence type="predicted"/>
<dbReference type="Proteomes" id="UP000675781">
    <property type="component" value="Unassembled WGS sequence"/>
</dbReference>
<dbReference type="PANTHER" id="PTHR12110">
    <property type="entry name" value="HYDROXYPYRUVATE ISOMERASE"/>
    <property type="match status" value="1"/>
</dbReference>
<dbReference type="GO" id="GO:0016853">
    <property type="term" value="F:isomerase activity"/>
    <property type="evidence" value="ECO:0007669"/>
    <property type="project" value="UniProtKB-KW"/>
</dbReference>
<comment type="caution">
    <text evidence="2">The sequence shown here is derived from an EMBL/GenBank/DDBJ whole genome shotgun (WGS) entry which is preliminary data.</text>
</comment>
<dbReference type="InterPro" id="IPR013022">
    <property type="entry name" value="Xyl_isomerase-like_TIM-brl"/>
</dbReference>
<dbReference type="EMBL" id="JAGSOG010000094">
    <property type="protein sequence ID" value="MBR7835403.1"/>
    <property type="molecule type" value="Genomic_DNA"/>
</dbReference>
<feature type="domain" description="Fe/B12 periplasmic-binding" evidence="1">
    <location>
        <begin position="220"/>
        <end position="254"/>
    </location>
</feature>
<protein>
    <submittedName>
        <fullName evidence="2">Sugar phosphate isomerase/epimerase</fullName>
    </submittedName>
</protein>
<accession>A0A941EQP9</accession>
<dbReference type="Gene3D" id="3.20.20.150">
    <property type="entry name" value="Divalent-metal-dependent TIM barrel enzymes"/>
    <property type="match status" value="1"/>
</dbReference>
<evidence type="ECO:0000313" key="3">
    <source>
        <dbReference type="Proteomes" id="UP000675781"/>
    </source>
</evidence>
<keyword evidence="2" id="KW-0413">Isomerase</keyword>
<dbReference type="RefSeq" id="WP_212529897.1">
    <property type="nucleotide sequence ID" value="NZ_JAGSOG010000094.1"/>
</dbReference>
<evidence type="ECO:0000313" key="2">
    <source>
        <dbReference type="EMBL" id="MBR7835403.1"/>
    </source>
</evidence>